<dbReference type="Proteomes" id="UP000295341">
    <property type="component" value="Unassembled WGS sequence"/>
</dbReference>
<keyword evidence="1" id="KW-0805">Transcription regulation</keyword>
<dbReference type="RefSeq" id="WP_162851044.1">
    <property type="nucleotide sequence ID" value="NZ_MWIN01000012.1"/>
</dbReference>
<gene>
    <name evidence="5" type="ORF">DFR24_0989</name>
</gene>
<evidence type="ECO:0000256" key="1">
    <source>
        <dbReference type="ARBA" id="ARBA00023015"/>
    </source>
</evidence>
<dbReference type="PROSITE" id="PS00041">
    <property type="entry name" value="HTH_ARAC_FAMILY_1"/>
    <property type="match status" value="1"/>
</dbReference>
<keyword evidence="2 5" id="KW-0238">DNA-binding</keyword>
<dbReference type="Gene3D" id="1.10.10.60">
    <property type="entry name" value="Homeodomain-like"/>
    <property type="match status" value="1"/>
</dbReference>
<comment type="caution">
    <text evidence="5">The sequence shown here is derived from an EMBL/GenBank/DDBJ whole genome shotgun (WGS) entry which is preliminary data.</text>
</comment>
<evidence type="ECO:0000313" key="6">
    <source>
        <dbReference type="Proteomes" id="UP000295341"/>
    </source>
</evidence>
<accession>A0A4R7PC71</accession>
<dbReference type="PANTHER" id="PTHR46796:SF6">
    <property type="entry name" value="ARAC SUBFAMILY"/>
    <property type="match status" value="1"/>
</dbReference>
<name>A0A4R7PC71_9GAMM</name>
<dbReference type="InterPro" id="IPR018062">
    <property type="entry name" value="HTH_AraC-typ_CS"/>
</dbReference>
<dbReference type="SUPFAM" id="SSF46689">
    <property type="entry name" value="Homeodomain-like"/>
    <property type="match status" value="1"/>
</dbReference>
<dbReference type="InterPro" id="IPR009057">
    <property type="entry name" value="Homeodomain-like_sf"/>
</dbReference>
<dbReference type="InterPro" id="IPR018060">
    <property type="entry name" value="HTH_AraC"/>
</dbReference>
<dbReference type="Pfam" id="PF12833">
    <property type="entry name" value="HTH_18"/>
    <property type="match status" value="1"/>
</dbReference>
<proteinExistence type="predicted"/>
<dbReference type="Pfam" id="PF14525">
    <property type="entry name" value="AraC_binding_2"/>
    <property type="match status" value="1"/>
</dbReference>
<organism evidence="5 6">
    <name type="scientific">Panacagrimonas perspica</name>
    <dbReference type="NCBI Taxonomy" id="381431"/>
    <lineage>
        <taxon>Bacteria</taxon>
        <taxon>Pseudomonadati</taxon>
        <taxon>Pseudomonadota</taxon>
        <taxon>Gammaproteobacteria</taxon>
        <taxon>Nevskiales</taxon>
        <taxon>Nevskiaceae</taxon>
        <taxon>Panacagrimonas</taxon>
    </lineage>
</organism>
<dbReference type="InterPro" id="IPR020449">
    <property type="entry name" value="Tscrpt_reg_AraC-type_HTH"/>
</dbReference>
<dbReference type="InterPro" id="IPR050204">
    <property type="entry name" value="AraC_XylS_family_regulators"/>
</dbReference>
<protein>
    <submittedName>
        <fullName evidence="5">AraC-like DNA-binding protein</fullName>
    </submittedName>
</protein>
<keyword evidence="3" id="KW-0804">Transcription</keyword>
<evidence type="ECO:0000313" key="5">
    <source>
        <dbReference type="EMBL" id="TDU31617.1"/>
    </source>
</evidence>
<reference evidence="5 6" key="1">
    <citation type="submission" date="2019-03" db="EMBL/GenBank/DDBJ databases">
        <title>Genomic Encyclopedia of Type Strains, Phase IV (KMG-IV): sequencing the most valuable type-strain genomes for metagenomic binning, comparative biology and taxonomic classification.</title>
        <authorList>
            <person name="Goeker M."/>
        </authorList>
    </citation>
    <scope>NUCLEOTIDE SEQUENCE [LARGE SCALE GENOMIC DNA]</scope>
    <source>
        <strain evidence="5 6">DSM 26377</strain>
    </source>
</reference>
<dbReference type="PRINTS" id="PR00032">
    <property type="entry name" value="HTHARAC"/>
</dbReference>
<feature type="domain" description="HTH araC/xylS-type" evidence="4">
    <location>
        <begin position="225"/>
        <end position="326"/>
    </location>
</feature>
<dbReference type="SMART" id="SM00342">
    <property type="entry name" value="HTH_ARAC"/>
    <property type="match status" value="1"/>
</dbReference>
<evidence type="ECO:0000259" key="4">
    <source>
        <dbReference type="PROSITE" id="PS01124"/>
    </source>
</evidence>
<dbReference type="PROSITE" id="PS01124">
    <property type="entry name" value="HTH_ARAC_FAMILY_2"/>
    <property type="match status" value="1"/>
</dbReference>
<dbReference type="GO" id="GO:0003700">
    <property type="term" value="F:DNA-binding transcription factor activity"/>
    <property type="evidence" value="ECO:0007669"/>
    <property type="project" value="InterPro"/>
</dbReference>
<dbReference type="GO" id="GO:0043565">
    <property type="term" value="F:sequence-specific DNA binding"/>
    <property type="evidence" value="ECO:0007669"/>
    <property type="project" value="InterPro"/>
</dbReference>
<evidence type="ECO:0000256" key="2">
    <source>
        <dbReference type="ARBA" id="ARBA00023125"/>
    </source>
</evidence>
<dbReference type="InterPro" id="IPR035418">
    <property type="entry name" value="AraC-bd_2"/>
</dbReference>
<keyword evidence="6" id="KW-1185">Reference proteome</keyword>
<evidence type="ECO:0000256" key="3">
    <source>
        <dbReference type="ARBA" id="ARBA00023163"/>
    </source>
</evidence>
<sequence length="339" mass="37707">MDTATGPRCQIDPRAHRDALTVPGPQKLEGFSVWKDFVHDHFPWLEHRNHCSGRFSARVTTHRVCSFEFATIQASASEVIRTRHLAEAAENGFVKLLWQKSGALFLEQDGKHCSLEPGEFAVCDTVRPYRVGLSDAATFAVLMLPHDSISGWHYLSSKVCGTKLTDVARPKVAFEALTTLVGLPSETIRDEGESVLQAVQSLLSASIQQAGGVSSDASARDARLHKARRHIVENIGNPGLGPDDLATTLCMSRRALYLLFKGHQITPAKMIHDIRLERAHCCIDDERNDHRKMTDIALDLGFSDYATFSRLFRARFGVTPSEHRMRRRFAKSPPVVPNG</sequence>
<dbReference type="PANTHER" id="PTHR46796">
    <property type="entry name" value="HTH-TYPE TRANSCRIPTIONAL ACTIVATOR RHAS-RELATED"/>
    <property type="match status" value="1"/>
</dbReference>
<dbReference type="AlphaFoldDB" id="A0A4R7PC71"/>
<dbReference type="EMBL" id="SOBT01000008">
    <property type="protein sequence ID" value="TDU31617.1"/>
    <property type="molecule type" value="Genomic_DNA"/>
</dbReference>